<evidence type="ECO:0000313" key="1">
    <source>
        <dbReference type="EMBL" id="MCM1989602.1"/>
    </source>
</evidence>
<reference evidence="1" key="1">
    <citation type="journal article" date="2021" name="mSystems">
        <title>Bacteria and Archaea Synergistically Convert Glycine Betaine to Biogenic Methane in the Formosa Cold Seep of the South China Sea.</title>
        <authorList>
            <person name="Li L."/>
            <person name="Zhang W."/>
            <person name="Zhang S."/>
            <person name="Song L."/>
            <person name="Sun Q."/>
            <person name="Zhang H."/>
            <person name="Xiang H."/>
            <person name="Dong X."/>
        </authorList>
    </citation>
    <scope>NUCLEOTIDE SEQUENCE</scope>
    <source>
        <strain evidence="1">ZWT</strain>
    </source>
</reference>
<keyword evidence="2" id="KW-1185">Reference proteome</keyword>
<dbReference type="RefSeq" id="WP_250858593.1">
    <property type="nucleotide sequence ID" value="NZ_JAGSOJ010000001.1"/>
</dbReference>
<proteinExistence type="predicted"/>
<organism evidence="1 2">
    <name type="scientific">Oceanirhabdus seepicola</name>
    <dbReference type="NCBI Taxonomy" id="2828781"/>
    <lineage>
        <taxon>Bacteria</taxon>
        <taxon>Bacillati</taxon>
        <taxon>Bacillota</taxon>
        <taxon>Clostridia</taxon>
        <taxon>Eubacteriales</taxon>
        <taxon>Clostridiaceae</taxon>
        <taxon>Oceanirhabdus</taxon>
    </lineage>
</organism>
<evidence type="ECO:0000313" key="2">
    <source>
        <dbReference type="Proteomes" id="UP001056429"/>
    </source>
</evidence>
<sequence length="283" mass="33411">MNIIKAVNNSRFVSKKDERYYEIGYGCKRIYTDEKLDIPVEKNIVYNIQTKSGQSFEVVIVDSGKDDLGEFIVLDPTERYWEDEESTFTTNRVAKGIGTIRKIFSPYDIDGGKELVEAINGWWPDFHDVEFIVNREANDITMNIKNVLFYEINLKMINVLDEKFVGEECTGFESFYNNKINNIEINRDERGMYKIVVENSYKEYIPKERNEEGVPIEYAMEKHIKEGIILCEDIKLDHHNGFLRTLRDKGITYTEIKEGDIRDLKTEMDKGFYKRRRYKKYIS</sequence>
<dbReference type="Proteomes" id="UP001056429">
    <property type="component" value="Unassembled WGS sequence"/>
</dbReference>
<reference evidence="1" key="2">
    <citation type="submission" date="2021-04" db="EMBL/GenBank/DDBJ databases">
        <authorList>
            <person name="Dong X."/>
        </authorList>
    </citation>
    <scope>NUCLEOTIDE SEQUENCE</scope>
    <source>
        <strain evidence="1">ZWT</strain>
    </source>
</reference>
<dbReference type="AlphaFoldDB" id="A0A9J6NYT6"/>
<name>A0A9J6NYT6_9CLOT</name>
<gene>
    <name evidence="1" type="ORF">KDK92_07605</name>
</gene>
<accession>A0A9J6NYT6</accession>
<protein>
    <submittedName>
        <fullName evidence="1">Uncharacterized protein</fullName>
    </submittedName>
</protein>
<comment type="caution">
    <text evidence="1">The sequence shown here is derived from an EMBL/GenBank/DDBJ whole genome shotgun (WGS) entry which is preliminary data.</text>
</comment>
<dbReference type="EMBL" id="JAGSOJ010000001">
    <property type="protein sequence ID" value="MCM1989602.1"/>
    <property type="molecule type" value="Genomic_DNA"/>
</dbReference>